<dbReference type="KEGG" id="fhl:OE105_09115"/>
<dbReference type="Pfam" id="PF13529">
    <property type="entry name" value="Peptidase_C39_2"/>
    <property type="match status" value="1"/>
</dbReference>
<sequence>MMDTLVLFFIFIGLAILFSIIIFKHSKKVQITFTLFLVAFFLSLFFYRWLTTNRTDGDMILRTNAETSIDIVKLSDHVQLDAPVISQFPELERGCEVTSLAMLLGHAGVVVDKMELAEKIKKNPEPYERKNGLIYFGHPNDGFVGDIYTRNNPGLGVYHKPIADLAQEYLPDGSVLDITGEPFDVIKLHLSMGRPVWVIINIQYKKLDDSMFETWITPRGKIKITYHEHSVLITGYDDQFIYFNDPYDGKRKKAVAKDFIEAWEQMGSQAITYIPSENQ</sequence>
<gene>
    <name evidence="3" type="ORF">OE105_09115</name>
</gene>
<feature type="transmembrane region" description="Helical" evidence="1">
    <location>
        <begin position="30"/>
        <end position="50"/>
    </location>
</feature>
<dbReference type="PANTHER" id="PTHR37806">
    <property type="entry name" value="LMO0724 PROTEIN"/>
    <property type="match status" value="1"/>
</dbReference>
<keyword evidence="1" id="KW-0472">Membrane</keyword>
<evidence type="ECO:0000313" key="4">
    <source>
        <dbReference type="Proteomes" id="UP001164726"/>
    </source>
</evidence>
<protein>
    <submittedName>
        <fullName evidence="3">C39 family peptidase</fullName>
    </submittedName>
</protein>
<dbReference type="InterPro" id="IPR039564">
    <property type="entry name" value="Peptidase_C39-like"/>
</dbReference>
<dbReference type="CDD" id="cd02549">
    <property type="entry name" value="Peptidase_C39A"/>
    <property type="match status" value="1"/>
</dbReference>
<evidence type="ECO:0000256" key="1">
    <source>
        <dbReference type="SAM" id="Phobius"/>
    </source>
</evidence>
<organism evidence="3 4">
    <name type="scientific">Fervidibacillus halotolerans</name>
    <dbReference type="NCBI Taxonomy" id="2980027"/>
    <lineage>
        <taxon>Bacteria</taxon>
        <taxon>Bacillati</taxon>
        <taxon>Bacillota</taxon>
        <taxon>Bacilli</taxon>
        <taxon>Bacillales</taxon>
        <taxon>Bacillaceae</taxon>
        <taxon>Fervidibacillus</taxon>
    </lineage>
</organism>
<keyword evidence="1" id="KW-1133">Transmembrane helix</keyword>
<dbReference type="InterPro" id="IPR039563">
    <property type="entry name" value="Peptidase_C39_single_dom"/>
</dbReference>
<dbReference type="AlphaFoldDB" id="A0A9E8RYL3"/>
<dbReference type="Gene3D" id="3.90.70.10">
    <property type="entry name" value="Cysteine proteinases"/>
    <property type="match status" value="1"/>
</dbReference>
<proteinExistence type="predicted"/>
<keyword evidence="4" id="KW-1185">Reference proteome</keyword>
<keyword evidence="1" id="KW-0812">Transmembrane</keyword>
<feature type="transmembrane region" description="Helical" evidence="1">
    <location>
        <begin position="6"/>
        <end position="23"/>
    </location>
</feature>
<evidence type="ECO:0000259" key="2">
    <source>
        <dbReference type="Pfam" id="PF13529"/>
    </source>
</evidence>
<dbReference type="PANTHER" id="PTHR37806:SF1">
    <property type="entry name" value="PEPTIDASE C39-LIKE DOMAIN-CONTAINING PROTEIN"/>
    <property type="match status" value="1"/>
</dbReference>
<name>A0A9E8RYL3_9BACI</name>
<dbReference type="Proteomes" id="UP001164726">
    <property type="component" value="Chromosome"/>
</dbReference>
<accession>A0A9E8RYL3</accession>
<reference evidence="3" key="1">
    <citation type="submission" date="2022-09" db="EMBL/GenBank/DDBJ databases">
        <title>Complete Genomes of Fervidibacillus albus and Fervidibacillus halotolerans isolated from tidal flat sediments.</title>
        <authorList>
            <person name="Kwon K.K."/>
            <person name="Yang S.-H."/>
            <person name="Park M.J."/>
            <person name="Oh H.-M."/>
        </authorList>
    </citation>
    <scope>NUCLEOTIDE SEQUENCE</scope>
    <source>
        <strain evidence="3">MEBiC13594</strain>
    </source>
</reference>
<feature type="domain" description="Peptidase C39-like" evidence="2">
    <location>
        <begin position="80"/>
        <end position="247"/>
    </location>
</feature>
<evidence type="ECO:0000313" key="3">
    <source>
        <dbReference type="EMBL" id="WAA13950.1"/>
    </source>
</evidence>
<dbReference type="EMBL" id="CP106877">
    <property type="protein sequence ID" value="WAA13950.1"/>
    <property type="molecule type" value="Genomic_DNA"/>
</dbReference>